<name>A0A2G5K1Z0_9RHOB</name>
<keyword evidence="1" id="KW-1133">Transmembrane helix</keyword>
<dbReference type="AlphaFoldDB" id="A0A2G5K1Z0"/>
<gene>
    <name evidence="3" type="ORF">BFP76_07730</name>
</gene>
<dbReference type="PIRSF" id="PIRSF037442">
    <property type="entry name" value="UCP037442_abhydr"/>
    <property type="match status" value="1"/>
</dbReference>
<keyword evidence="1" id="KW-0472">Membrane</keyword>
<dbReference type="EMBL" id="MDGM01000013">
    <property type="protein sequence ID" value="PIB23547.1"/>
    <property type="molecule type" value="Genomic_DNA"/>
</dbReference>
<comment type="caution">
    <text evidence="3">The sequence shown here is derived from an EMBL/GenBank/DDBJ whole genome shotgun (WGS) entry which is preliminary data.</text>
</comment>
<evidence type="ECO:0000259" key="2">
    <source>
        <dbReference type="Pfam" id="PF12146"/>
    </source>
</evidence>
<sequence>MQNVETQERKIQTSDGVSLAGTIYRGENPTIAILLSAGTGFPQQFYRNAARHLAGKGAVVLTYDYRGIGGSAPDDLANSSIDYPDWGRFDQPAALDCLADQAPDLPIMHLAHSVGGHFIGLMPNHGAIKRHAFVSVGTGYFGHHHKSYRMTEMYFWWGIGTISLAIYGYVKPILGWRGGALPPKLFKTWRRWSHRKAYFSSEYNSLMNPQHYADVTAPMQTWVFSDDPVATEKSSAAILACYSNAPHKILRRSPSDYDQSHIGHDGAFRKGREKIWDECWDWFVE</sequence>
<feature type="transmembrane region" description="Helical" evidence="1">
    <location>
        <begin position="153"/>
        <end position="170"/>
    </location>
</feature>
<dbReference type="Proteomes" id="UP000231516">
    <property type="component" value="Unassembled WGS sequence"/>
</dbReference>
<feature type="domain" description="Serine aminopeptidase S33" evidence="2">
    <location>
        <begin position="29"/>
        <end position="120"/>
    </location>
</feature>
<dbReference type="OrthoDB" id="9785076at2"/>
<keyword evidence="4" id="KW-1185">Reference proteome</keyword>
<dbReference type="InterPro" id="IPR017208">
    <property type="entry name" value="UCP037442_abhydr"/>
</dbReference>
<keyword evidence="1" id="KW-0812">Transmembrane</keyword>
<evidence type="ECO:0000313" key="3">
    <source>
        <dbReference type="EMBL" id="PIB23547.1"/>
    </source>
</evidence>
<dbReference type="GO" id="GO:0016787">
    <property type="term" value="F:hydrolase activity"/>
    <property type="evidence" value="ECO:0007669"/>
    <property type="project" value="UniProtKB-KW"/>
</dbReference>
<dbReference type="InterPro" id="IPR022742">
    <property type="entry name" value="Hydrolase_4"/>
</dbReference>
<dbReference type="Pfam" id="PF12146">
    <property type="entry name" value="Hydrolase_4"/>
    <property type="match status" value="1"/>
</dbReference>
<dbReference type="Gene3D" id="3.40.50.1820">
    <property type="entry name" value="alpha/beta hydrolase"/>
    <property type="match status" value="1"/>
</dbReference>
<accession>A0A2G5K1Z0</accession>
<evidence type="ECO:0000256" key="1">
    <source>
        <dbReference type="SAM" id="Phobius"/>
    </source>
</evidence>
<proteinExistence type="predicted"/>
<reference evidence="3 4" key="1">
    <citation type="submission" date="2016-08" db="EMBL/GenBank/DDBJ databases">
        <title>Draft genome of Amylibacter sp. strain 4G11.</title>
        <authorList>
            <person name="Wong S.-K."/>
            <person name="Hamasaki K."/>
            <person name="Yoshizawa S."/>
        </authorList>
    </citation>
    <scope>NUCLEOTIDE SEQUENCE [LARGE SCALE GENOMIC DNA]</scope>
    <source>
        <strain evidence="3 4">4G11</strain>
    </source>
</reference>
<dbReference type="SUPFAM" id="SSF53474">
    <property type="entry name" value="alpha/beta-Hydrolases"/>
    <property type="match status" value="1"/>
</dbReference>
<evidence type="ECO:0000313" key="4">
    <source>
        <dbReference type="Proteomes" id="UP000231516"/>
    </source>
</evidence>
<protein>
    <submittedName>
        <fullName evidence="3">Alpha/beta hydrolase</fullName>
    </submittedName>
</protein>
<organism evidence="3 4">
    <name type="scientific">Paramylibacter kogurei</name>
    <dbReference type="NCBI Taxonomy" id="1889778"/>
    <lineage>
        <taxon>Bacteria</taxon>
        <taxon>Pseudomonadati</taxon>
        <taxon>Pseudomonadota</taxon>
        <taxon>Alphaproteobacteria</taxon>
        <taxon>Rhodobacterales</taxon>
        <taxon>Paracoccaceae</taxon>
        <taxon>Paramylibacter</taxon>
    </lineage>
</organism>
<keyword evidence="3" id="KW-0378">Hydrolase</keyword>
<dbReference type="InterPro" id="IPR029058">
    <property type="entry name" value="AB_hydrolase_fold"/>
</dbReference>